<evidence type="ECO:0000256" key="2">
    <source>
        <dbReference type="ARBA" id="ARBA00035170"/>
    </source>
</evidence>
<dbReference type="PANTHER" id="PTHR21011">
    <property type="entry name" value="MITOCHONDRIAL 28S RIBOSOMAL PROTEIN S6"/>
    <property type="match status" value="1"/>
</dbReference>
<dbReference type="InterPro" id="IPR014717">
    <property type="entry name" value="Transl_elong_EF1B/ribsomal_bS6"/>
</dbReference>
<reference evidence="4" key="1">
    <citation type="submission" date="2015-12" db="EMBL/GenBank/DDBJ databases">
        <title>De novo transcriptome assembly of four potential Pierce s Disease insect vectors from Arizona vineyards.</title>
        <authorList>
            <person name="Tassone E.E."/>
        </authorList>
    </citation>
    <scope>NUCLEOTIDE SEQUENCE</scope>
</reference>
<dbReference type="PANTHER" id="PTHR21011:SF1">
    <property type="entry name" value="SMALL RIBOSOMAL SUBUNIT PROTEIN BS6M"/>
    <property type="match status" value="1"/>
</dbReference>
<name>A0A1B6BXI6_9HEMI</name>
<dbReference type="InterPro" id="IPR000529">
    <property type="entry name" value="Ribosomal_bS6"/>
</dbReference>
<dbReference type="GO" id="GO:0006412">
    <property type="term" value="P:translation"/>
    <property type="evidence" value="ECO:0007669"/>
    <property type="project" value="InterPro"/>
</dbReference>
<comment type="similarity">
    <text evidence="1">Belongs to the bacterial ribosomal protein bS6 family.</text>
</comment>
<dbReference type="AlphaFoldDB" id="A0A1B6BXI6"/>
<gene>
    <name evidence="4" type="ORF">g.15843</name>
</gene>
<dbReference type="FunFam" id="3.30.70.60:FF:000014">
    <property type="entry name" value="28S ribosomal protein S6, mitochondrial"/>
    <property type="match status" value="1"/>
</dbReference>
<dbReference type="GO" id="GO:0070181">
    <property type="term" value="F:small ribosomal subunit rRNA binding"/>
    <property type="evidence" value="ECO:0007669"/>
    <property type="project" value="TreeGrafter"/>
</dbReference>
<dbReference type="Gene3D" id="3.30.70.60">
    <property type="match status" value="1"/>
</dbReference>
<dbReference type="Pfam" id="PF01250">
    <property type="entry name" value="Ribosomal_S6"/>
    <property type="match status" value="1"/>
</dbReference>
<dbReference type="SUPFAM" id="SSF54995">
    <property type="entry name" value="Ribosomal protein S6"/>
    <property type="match status" value="1"/>
</dbReference>
<protein>
    <recommendedName>
        <fullName evidence="2">Small ribosomal subunit protein bS6m</fullName>
    </recommendedName>
    <alternativeName>
        <fullName evidence="3">28S ribosomal protein S6, mitochondrial</fullName>
    </alternativeName>
</protein>
<accession>A0A1B6BXI6</accession>
<evidence type="ECO:0000313" key="4">
    <source>
        <dbReference type="EMBL" id="JAS05764.1"/>
    </source>
</evidence>
<evidence type="ECO:0000256" key="3">
    <source>
        <dbReference type="ARBA" id="ARBA00035365"/>
    </source>
</evidence>
<dbReference type="GO" id="GO:0005763">
    <property type="term" value="C:mitochondrial small ribosomal subunit"/>
    <property type="evidence" value="ECO:0007669"/>
    <property type="project" value="TreeGrafter"/>
</dbReference>
<evidence type="ECO:0000256" key="1">
    <source>
        <dbReference type="ARBA" id="ARBA00009512"/>
    </source>
</evidence>
<dbReference type="GO" id="GO:0003735">
    <property type="term" value="F:structural constituent of ribosome"/>
    <property type="evidence" value="ECO:0007669"/>
    <property type="project" value="InterPro"/>
</dbReference>
<organism evidence="4">
    <name type="scientific">Clastoptera arizonana</name>
    <name type="common">Arizona spittle bug</name>
    <dbReference type="NCBI Taxonomy" id="38151"/>
    <lineage>
        <taxon>Eukaryota</taxon>
        <taxon>Metazoa</taxon>
        <taxon>Ecdysozoa</taxon>
        <taxon>Arthropoda</taxon>
        <taxon>Hexapoda</taxon>
        <taxon>Insecta</taxon>
        <taxon>Pterygota</taxon>
        <taxon>Neoptera</taxon>
        <taxon>Paraneoptera</taxon>
        <taxon>Hemiptera</taxon>
        <taxon>Auchenorrhyncha</taxon>
        <taxon>Cercopoidea</taxon>
        <taxon>Clastopteridae</taxon>
        <taxon>Clastoptera</taxon>
    </lineage>
</organism>
<proteinExistence type="inferred from homology"/>
<dbReference type="CDD" id="cd15465">
    <property type="entry name" value="bS6_mito"/>
    <property type="match status" value="1"/>
</dbReference>
<dbReference type="EMBL" id="GEDC01031534">
    <property type="protein sequence ID" value="JAS05764.1"/>
    <property type="molecule type" value="Transcribed_RNA"/>
</dbReference>
<sequence length="149" mass="17361">MPTYELALLLRVLPKPETATVLKRTANTIFENGGFLRKLDNVGTRKTPYKISSHGAVHKEASYFVFQFDYPPTKIKDLLEVYGRDVDIVRRNIFKVEEPTEYECTIDEEIMPAPYRKEVIKMIELGKKKAASKKQFKYNTGLDYYPFQK</sequence>
<dbReference type="InterPro" id="IPR035980">
    <property type="entry name" value="Ribosomal_bS6_sf"/>
</dbReference>